<dbReference type="RefSeq" id="WP_341629380.1">
    <property type="nucleotide sequence ID" value="NZ_JBAKBA010000124.1"/>
</dbReference>
<reference evidence="2 3" key="1">
    <citation type="submission" date="2024-02" db="EMBL/GenBank/DDBJ databases">
        <title>Bacteria isolated from the canopy kelp, Nereocystis luetkeana.</title>
        <authorList>
            <person name="Pfister C.A."/>
            <person name="Younker I.T."/>
            <person name="Light S.H."/>
        </authorList>
    </citation>
    <scope>NUCLEOTIDE SEQUENCE [LARGE SCALE GENOMIC DNA]</scope>
    <source>
        <strain evidence="2 3">TI.2.07</strain>
    </source>
</reference>
<dbReference type="Pfam" id="PF06993">
    <property type="entry name" value="DUF1304"/>
    <property type="match status" value="1"/>
</dbReference>
<proteinExistence type="predicted"/>
<keyword evidence="3" id="KW-1185">Reference proteome</keyword>
<dbReference type="EMBL" id="JBAKBA010000124">
    <property type="protein sequence ID" value="MEL0661020.1"/>
    <property type="molecule type" value="Genomic_DNA"/>
</dbReference>
<gene>
    <name evidence="2" type="ORF">V6255_18040</name>
</gene>
<accession>A0ABU9HGI6</accession>
<keyword evidence="1" id="KW-1133">Transmembrane helix</keyword>
<evidence type="ECO:0000313" key="2">
    <source>
        <dbReference type="EMBL" id="MEL0661020.1"/>
    </source>
</evidence>
<name>A0ABU9HGI6_9GAMM</name>
<sequence>METLSIILVALVSVEHLYILILDIFLWDKPRTQKVFGIKTEDI</sequence>
<protein>
    <submittedName>
        <fullName evidence="2">DUF1304 family protein</fullName>
    </submittedName>
</protein>
<dbReference type="Proteomes" id="UP001366060">
    <property type="component" value="Unassembled WGS sequence"/>
</dbReference>
<keyword evidence="1" id="KW-0812">Transmembrane</keyword>
<keyword evidence="1" id="KW-0472">Membrane</keyword>
<organism evidence="2 3">
    <name type="scientific">Psychromonas arctica</name>
    <dbReference type="NCBI Taxonomy" id="168275"/>
    <lineage>
        <taxon>Bacteria</taxon>
        <taxon>Pseudomonadati</taxon>
        <taxon>Pseudomonadota</taxon>
        <taxon>Gammaproteobacteria</taxon>
        <taxon>Alteromonadales</taxon>
        <taxon>Psychromonadaceae</taxon>
        <taxon>Psychromonas</taxon>
    </lineage>
</organism>
<evidence type="ECO:0000313" key="3">
    <source>
        <dbReference type="Proteomes" id="UP001366060"/>
    </source>
</evidence>
<evidence type="ECO:0000256" key="1">
    <source>
        <dbReference type="SAM" id="Phobius"/>
    </source>
</evidence>
<dbReference type="InterPro" id="IPR009732">
    <property type="entry name" value="DUF1304"/>
</dbReference>
<feature type="transmembrane region" description="Helical" evidence="1">
    <location>
        <begin position="6"/>
        <end position="27"/>
    </location>
</feature>
<comment type="caution">
    <text evidence="2">The sequence shown here is derived from an EMBL/GenBank/DDBJ whole genome shotgun (WGS) entry which is preliminary data.</text>
</comment>